<dbReference type="SUPFAM" id="SSF47413">
    <property type="entry name" value="lambda repressor-like DNA-binding domains"/>
    <property type="match status" value="1"/>
</dbReference>
<accession>A0AAE3VW24</accession>
<feature type="domain" description="HTH cro/C1-type" evidence="1">
    <location>
        <begin position="17"/>
        <end position="71"/>
    </location>
</feature>
<dbReference type="InterPro" id="IPR001387">
    <property type="entry name" value="Cro/C1-type_HTH"/>
</dbReference>
<dbReference type="Gene3D" id="1.10.260.40">
    <property type="entry name" value="lambda repressor-like DNA-binding domains"/>
    <property type="match status" value="1"/>
</dbReference>
<sequence length="81" mass="8790">MARRALVRSGSDFGVAVAEARAIRGLTQAATAELAGVERTYLARIEAGATTLLLDRILRILRRLGAEVIVLLPEEDHDPRP</sequence>
<evidence type="ECO:0000259" key="1">
    <source>
        <dbReference type="PROSITE" id="PS50943"/>
    </source>
</evidence>
<dbReference type="AlphaFoldDB" id="A0AAE3VW24"/>
<dbReference type="CDD" id="cd00093">
    <property type="entry name" value="HTH_XRE"/>
    <property type="match status" value="1"/>
</dbReference>
<comment type="caution">
    <text evidence="2">The sequence shown here is derived from an EMBL/GenBank/DDBJ whole genome shotgun (WGS) entry which is preliminary data.</text>
</comment>
<dbReference type="PROSITE" id="PS50943">
    <property type="entry name" value="HTH_CROC1"/>
    <property type="match status" value="1"/>
</dbReference>
<dbReference type="GO" id="GO:0003677">
    <property type="term" value="F:DNA binding"/>
    <property type="evidence" value="ECO:0007669"/>
    <property type="project" value="InterPro"/>
</dbReference>
<protein>
    <submittedName>
        <fullName evidence="2">Transcriptional regulator with XRE-family HTH domain</fullName>
    </submittedName>
</protein>
<dbReference type="Pfam" id="PF01381">
    <property type="entry name" value="HTH_3"/>
    <property type="match status" value="1"/>
</dbReference>
<evidence type="ECO:0000313" key="2">
    <source>
        <dbReference type="EMBL" id="MDQ0365278.1"/>
    </source>
</evidence>
<keyword evidence="3" id="KW-1185">Reference proteome</keyword>
<gene>
    <name evidence="2" type="ORF">J2S42_001947</name>
</gene>
<name>A0AAE3VW24_9ACTN</name>
<dbReference type="InterPro" id="IPR010982">
    <property type="entry name" value="Lambda_DNA-bd_dom_sf"/>
</dbReference>
<dbReference type="EMBL" id="JAUSUZ010000001">
    <property type="protein sequence ID" value="MDQ0365278.1"/>
    <property type="molecule type" value="Genomic_DNA"/>
</dbReference>
<reference evidence="2 3" key="1">
    <citation type="submission" date="2023-07" db="EMBL/GenBank/DDBJ databases">
        <title>Sequencing the genomes of 1000 actinobacteria strains.</title>
        <authorList>
            <person name="Klenk H.-P."/>
        </authorList>
    </citation>
    <scope>NUCLEOTIDE SEQUENCE [LARGE SCALE GENOMIC DNA]</scope>
    <source>
        <strain evidence="2 3">DSM 44709</strain>
    </source>
</reference>
<organism evidence="2 3">
    <name type="scientific">Catenuloplanes indicus</name>
    <dbReference type="NCBI Taxonomy" id="137267"/>
    <lineage>
        <taxon>Bacteria</taxon>
        <taxon>Bacillati</taxon>
        <taxon>Actinomycetota</taxon>
        <taxon>Actinomycetes</taxon>
        <taxon>Micromonosporales</taxon>
        <taxon>Micromonosporaceae</taxon>
        <taxon>Catenuloplanes</taxon>
    </lineage>
</organism>
<proteinExistence type="predicted"/>
<evidence type="ECO:0000313" key="3">
    <source>
        <dbReference type="Proteomes" id="UP001240236"/>
    </source>
</evidence>
<dbReference type="Proteomes" id="UP001240236">
    <property type="component" value="Unassembled WGS sequence"/>
</dbReference>
<dbReference type="SMART" id="SM00530">
    <property type="entry name" value="HTH_XRE"/>
    <property type="match status" value="1"/>
</dbReference>
<dbReference type="RefSeq" id="WP_307237701.1">
    <property type="nucleotide sequence ID" value="NZ_JAUSUZ010000001.1"/>
</dbReference>